<protein>
    <submittedName>
        <fullName evidence="3">Uncharacterized protein</fullName>
    </submittedName>
</protein>
<evidence type="ECO:0000256" key="2">
    <source>
        <dbReference type="SAM" id="SignalP"/>
    </source>
</evidence>
<sequence>MKINTAAAIIVFSLPAALASGQDGPAAALQGRHVGGPTTLASLVARNDPPTSHEGKGEAKKKPCGNKFTCTVDDLFPTGIPKRDAGPVN</sequence>
<feature type="region of interest" description="Disordered" evidence="1">
    <location>
        <begin position="40"/>
        <end position="64"/>
    </location>
</feature>
<dbReference type="Proteomes" id="UP000294847">
    <property type="component" value="Chromosome 5"/>
</dbReference>
<reference evidence="3 4" key="1">
    <citation type="journal article" date="2019" name="Mol. Biol. Evol.">
        <title>Blast fungal genomes show frequent chromosomal changes, gene gains and losses, and effector gene turnover.</title>
        <authorList>
            <person name="Gomez Luciano L.B."/>
            <person name="Jason Tsai I."/>
            <person name="Chuma I."/>
            <person name="Tosa Y."/>
            <person name="Chen Y.H."/>
            <person name="Li J.Y."/>
            <person name="Li M.Y."/>
            <person name="Jade Lu M.Y."/>
            <person name="Nakayashiki H."/>
            <person name="Li W.H."/>
        </authorList>
    </citation>
    <scope>NUCLEOTIDE SEQUENCE [LARGE SCALE GENOMIC DNA]</scope>
    <source>
        <strain evidence="3">MZ5-1-6</strain>
    </source>
</reference>
<evidence type="ECO:0000256" key="1">
    <source>
        <dbReference type="SAM" id="MobiDB-lite"/>
    </source>
</evidence>
<dbReference type="EMBL" id="CP034208">
    <property type="protein sequence ID" value="QBZ61969.1"/>
    <property type="molecule type" value="Genomic_DNA"/>
</dbReference>
<feature type="chain" id="PRO_5043400135" evidence="2">
    <location>
        <begin position="22"/>
        <end position="89"/>
    </location>
</feature>
<evidence type="ECO:0000313" key="3">
    <source>
        <dbReference type="EMBL" id="QBZ61969.1"/>
    </source>
</evidence>
<evidence type="ECO:0000313" key="4">
    <source>
        <dbReference type="Proteomes" id="UP000294847"/>
    </source>
</evidence>
<organism evidence="3 4">
    <name type="scientific">Pyricularia oryzae</name>
    <name type="common">Rice blast fungus</name>
    <name type="synonym">Magnaporthe oryzae</name>
    <dbReference type="NCBI Taxonomy" id="318829"/>
    <lineage>
        <taxon>Eukaryota</taxon>
        <taxon>Fungi</taxon>
        <taxon>Dikarya</taxon>
        <taxon>Ascomycota</taxon>
        <taxon>Pezizomycotina</taxon>
        <taxon>Sordariomycetes</taxon>
        <taxon>Sordariomycetidae</taxon>
        <taxon>Magnaporthales</taxon>
        <taxon>Pyriculariaceae</taxon>
        <taxon>Pyricularia</taxon>
    </lineage>
</organism>
<accession>A0A4P7NIX8</accession>
<gene>
    <name evidence="3" type="ORF">PoMZ_10842</name>
</gene>
<feature type="compositionally biased region" description="Basic and acidic residues" evidence="1">
    <location>
        <begin position="51"/>
        <end position="61"/>
    </location>
</feature>
<name>A0A4P7NIX8_PYROR</name>
<dbReference type="AlphaFoldDB" id="A0A4P7NIX8"/>
<proteinExistence type="predicted"/>
<keyword evidence="2" id="KW-0732">Signal</keyword>
<feature type="signal peptide" evidence="2">
    <location>
        <begin position="1"/>
        <end position="21"/>
    </location>
</feature>